<feature type="signal peptide" evidence="3">
    <location>
        <begin position="1"/>
        <end position="18"/>
    </location>
</feature>
<dbReference type="GO" id="GO:0016042">
    <property type="term" value="P:lipid catabolic process"/>
    <property type="evidence" value="ECO:0007669"/>
    <property type="project" value="UniProtKB-UniRule"/>
</dbReference>
<gene>
    <name evidence="5" type="ORF">NCTC10684_03901</name>
</gene>
<dbReference type="AlphaFoldDB" id="A0A380WNT4"/>
<keyword evidence="2" id="KW-0442">Lipid degradation</keyword>
<protein>
    <submittedName>
        <fullName evidence="5">Patatin-like phospholipase</fullName>
    </submittedName>
</protein>
<dbReference type="GO" id="GO:0016787">
    <property type="term" value="F:hydrolase activity"/>
    <property type="evidence" value="ECO:0007669"/>
    <property type="project" value="UniProtKB-UniRule"/>
</dbReference>
<feature type="active site" description="Proton acceptor" evidence="2">
    <location>
        <position position="285"/>
    </location>
</feature>
<name>A0A380WNT4_AMIAI</name>
<dbReference type="InterPro" id="IPR002641">
    <property type="entry name" value="PNPLA_dom"/>
</dbReference>
<proteinExistence type="predicted"/>
<dbReference type="EMBL" id="UFSM01000001">
    <property type="protein sequence ID" value="SUU90643.1"/>
    <property type="molecule type" value="Genomic_DNA"/>
</dbReference>
<feature type="domain" description="PNPLA" evidence="4">
    <location>
        <begin position="56"/>
        <end position="298"/>
    </location>
</feature>
<evidence type="ECO:0000259" key="4">
    <source>
        <dbReference type="PROSITE" id="PS51635"/>
    </source>
</evidence>
<feature type="chain" id="PRO_5016764086" evidence="3">
    <location>
        <begin position="19"/>
        <end position="487"/>
    </location>
</feature>
<feature type="short sequence motif" description="GXSXG" evidence="2">
    <location>
        <begin position="99"/>
        <end position="103"/>
    </location>
</feature>
<evidence type="ECO:0000313" key="6">
    <source>
        <dbReference type="Proteomes" id="UP000254701"/>
    </source>
</evidence>
<dbReference type="Pfam" id="PF01734">
    <property type="entry name" value="Patatin"/>
    <property type="match status" value="1"/>
</dbReference>
<feature type="active site" description="Nucleophile" evidence="2">
    <location>
        <position position="101"/>
    </location>
</feature>
<keyword evidence="1 2" id="KW-0443">Lipid metabolism</keyword>
<evidence type="ECO:0000256" key="1">
    <source>
        <dbReference type="ARBA" id="ARBA00023098"/>
    </source>
</evidence>
<keyword evidence="3" id="KW-0732">Signal</keyword>
<sequence length="487" mass="52514">MRLAMRAAWAVVAGVSAAGCVASDVGPINTLTAHVGQASPEFIPDIGDDGSTVVGLSFSGGGTRAAAFAYGVLRELDDTIIDEHPVARSLVDDIRMISGASGGAVAASYFGYRGRDDYRDFRERFLVKDAEAYLRTSTLSPVNLARALNGGVNDRNGFARWLEDNLFNGATYANFRRPDAPIVWINASDIYNRTPFLFTYDTFAALCSDLDKVRLSDAVAASAAVPMVFAPVVLSATMPKCGYSQPAWLSRALADPDASVRLKAYAGALKTYQHEDRLDYVKLLDGGLTDNLGITGFTIERSSAGTPYGPLSPAAAVKLRTLLFIVADAGREDDVDWGETIRGPGLGDLLEAVTNTTFSAAVRDQLDALKFAVEEWRGELIRYRCSLSAETVRRYRGSLAGWNCRDVRLVLEHLSFADLDPAAQAKLNRVPTRLKLPVEQVDLTIAAGREALRSNDSFQEAVADIRSHARVLDHVLGQQQVASGGAN</sequence>
<accession>A0A380WNT4</accession>
<dbReference type="Proteomes" id="UP000254701">
    <property type="component" value="Unassembled WGS sequence"/>
</dbReference>
<feature type="short sequence motif" description="DGA/G" evidence="2">
    <location>
        <begin position="285"/>
        <end position="287"/>
    </location>
</feature>
<dbReference type="SUPFAM" id="SSF52151">
    <property type="entry name" value="FabD/lysophospholipase-like"/>
    <property type="match status" value="1"/>
</dbReference>
<keyword evidence="2" id="KW-0378">Hydrolase</keyword>
<dbReference type="PROSITE" id="PS51257">
    <property type="entry name" value="PROKAR_LIPOPROTEIN"/>
    <property type="match status" value="1"/>
</dbReference>
<comment type="caution">
    <text evidence="2">Lacks conserved residue(s) required for the propagation of feature annotation.</text>
</comment>
<dbReference type="PROSITE" id="PS51635">
    <property type="entry name" value="PNPLA"/>
    <property type="match status" value="1"/>
</dbReference>
<evidence type="ECO:0000313" key="5">
    <source>
        <dbReference type="EMBL" id="SUU90643.1"/>
    </source>
</evidence>
<evidence type="ECO:0000256" key="3">
    <source>
        <dbReference type="SAM" id="SignalP"/>
    </source>
</evidence>
<dbReference type="InterPro" id="IPR016035">
    <property type="entry name" value="Acyl_Trfase/lysoPLipase"/>
</dbReference>
<organism evidence="5 6">
    <name type="scientific">Aminobacter aminovorans</name>
    <name type="common">Chelatobacter heintzii</name>
    <dbReference type="NCBI Taxonomy" id="83263"/>
    <lineage>
        <taxon>Bacteria</taxon>
        <taxon>Pseudomonadati</taxon>
        <taxon>Pseudomonadota</taxon>
        <taxon>Alphaproteobacteria</taxon>
        <taxon>Hyphomicrobiales</taxon>
        <taxon>Phyllobacteriaceae</taxon>
        <taxon>Aminobacter</taxon>
    </lineage>
</organism>
<reference evidence="5 6" key="1">
    <citation type="submission" date="2018-06" db="EMBL/GenBank/DDBJ databases">
        <authorList>
            <consortium name="Pathogen Informatics"/>
            <person name="Doyle S."/>
        </authorList>
    </citation>
    <scope>NUCLEOTIDE SEQUENCE [LARGE SCALE GENOMIC DNA]</scope>
    <source>
        <strain evidence="5 6">NCTC10684</strain>
    </source>
</reference>
<dbReference type="RefSeq" id="WP_425358738.1">
    <property type="nucleotide sequence ID" value="NZ_BAAAVY010000034.1"/>
</dbReference>
<evidence type="ECO:0000256" key="2">
    <source>
        <dbReference type="PROSITE-ProRule" id="PRU01161"/>
    </source>
</evidence>
<dbReference type="Gene3D" id="3.40.1090.10">
    <property type="entry name" value="Cytosolic phospholipase A2 catalytic domain"/>
    <property type="match status" value="2"/>
</dbReference>